<protein>
    <submittedName>
        <fullName evidence="2">Glycosyltransferase family 2 protein</fullName>
    </submittedName>
</protein>
<dbReference type="Pfam" id="PF00535">
    <property type="entry name" value="Glycos_transf_2"/>
    <property type="match status" value="1"/>
</dbReference>
<organism evidence="2">
    <name type="scientific">Christensenella massiliensis</name>
    <dbReference type="NCBI Taxonomy" id="1805714"/>
    <lineage>
        <taxon>Bacteria</taxon>
        <taxon>Bacillati</taxon>
        <taxon>Bacillota</taxon>
        <taxon>Clostridia</taxon>
        <taxon>Christensenellales</taxon>
        <taxon>Christensenellaceae</taxon>
        <taxon>Christensenella</taxon>
    </lineage>
</organism>
<accession>A0AAU8A5G3</accession>
<gene>
    <name evidence="2" type="ORF">PUP29_07095</name>
</gene>
<dbReference type="InterPro" id="IPR001173">
    <property type="entry name" value="Glyco_trans_2-like"/>
</dbReference>
<sequence>MRKEPLISVIIPSYNYEAYIGQAAESAAAQSYPELELVIVDDCSKDASFALISALAEQERIKERFSGRIIVRRNERNLGAHETINRAAGLAHGEYLAILNADDLFESNRFSVMLEEMRRKGAMWGFSRVRCIGADGKPLETEQAQAFERIQEKLSGKRHTALAAVAENIGISTGNLLFSRQLYEGIGGFKNYKYVHDYDFFLRACLYDEPAFTAETAYLYRLHGENSFLSLHEEGVRENRVVWLEFYRAVQRGEVANRVILENPAYLQEFYEAVCAEGSKKRTLWKLARNPLLRAGLKLVKAKYRME</sequence>
<dbReference type="SUPFAM" id="SSF53448">
    <property type="entry name" value="Nucleotide-diphospho-sugar transferases"/>
    <property type="match status" value="1"/>
</dbReference>
<dbReference type="GO" id="GO:0016758">
    <property type="term" value="F:hexosyltransferase activity"/>
    <property type="evidence" value="ECO:0007669"/>
    <property type="project" value="UniProtKB-ARBA"/>
</dbReference>
<dbReference type="EMBL" id="CP117826">
    <property type="protein sequence ID" value="XCC61301.1"/>
    <property type="molecule type" value="Genomic_DNA"/>
</dbReference>
<dbReference type="PANTHER" id="PTHR22916">
    <property type="entry name" value="GLYCOSYLTRANSFERASE"/>
    <property type="match status" value="1"/>
</dbReference>
<dbReference type="PANTHER" id="PTHR22916:SF3">
    <property type="entry name" value="UDP-GLCNAC:BETAGAL BETA-1,3-N-ACETYLGLUCOSAMINYLTRANSFERASE-LIKE PROTEIN 1"/>
    <property type="match status" value="1"/>
</dbReference>
<evidence type="ECO:0000259" key="1">
    <source>
        <dbReference type="Pfam" id="PF00535"/>
    </source>
</evidence>
<dbReference type="RefSeq" id="WP_353422834.1">
    <property type="nucleotide sequence ID" value="NZ_CP117826.1"/>
</dbReference>
<name>A0AAU8A5G3_9FIRM</name>
<proteinExistence type="predicted"/>
<dbReference type="AlphaFoldDB" id="A0AAU8A5G3"/>
<feature type="domain" description="Glycosyltransferase 2-like" evidence="1">
    <location>
        <begin position="8"/>
        <end position="150"/>
    </location>
</feature>
<reference evidence="2" key="1">
    <citation type="submission" date="2023-02" db="EMBL/GenBank/DDBJ databases">
        <title>Gut commensal Christensenella minuta modulates host metabolism via a new class of secondary bile acids.</title>
        <authorList>
            <person name="Liu C."/>
        </authorList>
    </citation>
    <scope>NUCLEOTIDE SEQUENCE</scope>
    <source>
        <strain evidence="2">CA70</strain>
    </source>
</reference>
<dbReference type="CDD" id="cd00761">
    <property type="entry name" value="Glyco_tranf_GTA_type"/>
    <property type="match status" value="1"/>
</dbReference>
<dbReference type="Gene3D" id="3.90.550.10">
    <property type="entry name" value="Spore Coat Polysaccharide Biosynthesis Protein SpsA, Chain A"/>
    <property type="match status" value="1"/>
</dbReference>
<evidence type="ECO:0000313" key="2">
    <source>
        <dbReference type="EMBL" id="XCC61301.1"/>
    </source>
</evidence>
<dbReference type="InterPro" id="IPR029044">
    <property type="entry name" value="Nucleotide-diphossugar_trans"/>
</dbReference>